<evidence type="ECO:0000313" key="2">
    <source>
        <dbReference type="EMBL" id="MBB5159454.1"/>
    </source>
</evidence>
<dbReference type="Gene3D" id="1.20.120.450">
    <property type="entry name" value="dinb family like domain"/>
    <property type="match status" value="1"/>
</dbReference>
<dbReference type="EMBL" id="JACHIW010000002">
    <property type="protein sequence ID" value="MBB5159454.1"/>
    <property type="molecule type" value="Genomic_DNA"/>
</dbReference>
<dbReference type="Pfam" id="PF11716">
    <property type="entry name" value="MDMPI_N"/>
    <property type="match status" value="1"/>
</dbReference>
<keyword evidence="2" id="KW-0670">Pyruvate</keyword>
<dbReference type="GO" id="GO:0046872">
    <property type="term" value="F:metal ion binding"/>
    <property type="evidence" value="ECO:0007669"/>
    <property type="project" value="InterPro"/>
</dbReference>
<dbReference type="InterPro" id="IPR036527">
    <property type="entry name" value="SCP2_sterol-bd_dom_sf"/>
</dbReference>
<keyword evidence="3" id="KW-1185">Reference proteome</keyword>
<protein>
    <submittedName>
        <fullName evidence="2">Maleylpyruvate isomerase</fullName>
        <ecNumber evidence="2">5.2.1.4</ecNumber>
    </submittedName>
</protein>
<feature type="domain" description="Mycothiol-dependent maleylpyruvate isomerase metal-binding" evidence="1">
    <location>
        <begin position="13"/>
        <end position="144"/>
    </location>
</feature>
<keyword evidence="2" id="KW-0413">Isomerase</keyword>
<sequence length="224" mass="24503">MSPGDTRSWADEGTRLLLRGLDRLTDTDLDGPCALPGWTRRHLLAHVASNAEAIGRLLTWARTGIENPMYSSPEQRAADIETGATRPDLRNWVHDSATELARAMDALPAQAWSAEVVTAQGRTVQASETPWMRARETCIHAVDLDSGTTYPELPEGFLVALLDDVTAWRSTRPGPAILLTTPHTRHEITGDGEPIPVDLPLATAAAWLIGRHNDATLPTLPRWL</sequence>
<accession>A0A840QF47</accession>
<comment type="caution">
    <text evidence="2">The sequence shown here is derived from an EMBL/GenBank/DDBJ whole genome shotgun (WGS) entry which is preliminary data.</text>
</comment>
<dbReference type="Gene3D" id="3.30.1050.20">
    <property type="match status" value="1"/>
</dbReference>
<dbReference type="SUPFAM" id="SSF55718">
    <property type="entry name" value="SCP-like"/>
    <property type="match status" value="1"/>
</dbReference>
<dbReference type="AlphaFoldDB" id="A0A840QF47"/>
<dbReference type="InterPro" id="IPR024344">
    <property type="entry name" value="MDMPI_metal-binding"/>
</dbReference>
<name>A0A840QF47_9PSEU</name>
<reference evidence="2 3" key="1">
    <citation type="submission" date="2020-08" db="EMBL/GenBank/DDBJ databases">
        <title>Sequencing the genomes of 1000 actinobacteria strains.</title>
        <authorList>
            <person name="Klenk H.-P."/>
        </authorList>
    </citation>
    <scope>NUCLEOTIDE SEQUENCE [LARGE SCALE GENOMIC DNA]</scope>
    <source>
        <strain evidence="2 3">DSM 45584</strain>
    </source>
</reference>
<evidence type="ECO:0000313" key="3">
    <source>
        <dbReference type="Proteomes" id="UP000584374"/>
    </source>
</evidence>
<dbReference type="SUPFAM" id="SSF109854">
    <property type="entry name" value="DinB/YfiT-like putative metalloenzymes"/>
    <property type="match status" value="1"/>
</dbReference>
<organism evidence="2 3">
    <name type="scientific">Saccharopolyspora phatthalungensis</name>
    <dbReference type="NCBI Taxonomy" id="664693"/>
    <lineage>
        <taxon>Bacteria</taxon>
        <taxon>Bacillati</taxon>
        <taxon>Actinomycetota</taxon>
        <taxon>Actinomycetes</taxon>
        <taxon>Pseudonocardiales</taxon>
        <taxon>Pseudonocardiaceae</taxon>
        <taxon>Saccharopolyspora</taxon>
    </lineage>
</organism>
<evidence type="ECO:0000259" key="1">
    <source>
        <dbReference type="Pfam" id="PF11716"/>
    </source>
</evidence>
<gene>
    <name evidence="2" type="ORF">BJ970_007053</name>
</gene>
<dbReference type="InterPro" id="IPR034660">
    <property type="entry name" value="DinB/YfiT-like"/>
</dbReference>
<dbReference type="Proteomes" id="UP000584374">
    <property type="component" value="Unassembled WGS sequence"/>
</dbReference>
<dbReference type="InterPro" id="IPR017517">
    <property type="entry name" value="Maleyloyr_isom"/>
</dbReference>
<dbReference type="EC" id="5.2.1.4" evidence="2"/>
<dbReference type="GO" id="GO:0050077">
    <property type="term" value="F:maleylpyruvate isomerase activity"/>
    <property type="evidence" value="ECO:0007669"/>
    <property type="project" value="UniProtKB-EC"/>
</dbReference>
<dbReference type="NCBIfam" id="TIGR03083">
    <property type="entry name" value="maleylpyruvate isomerase family mycothiol-dependent enzyme"/>
    <property type="match status" value="1"/>
</dbReference>
<dbReference type="RefSeq" id="WP_184731862.1">
    <property type="nucleotide sequence ID" value="NZ_JACHIW010000002.1"/>
</dbReference>
<proteinExistence type="predicted"/>